<organism evidence="6 7">
    <name type="scientific">Lautropia dentalis</name>
    <dbReference type="NCBI Taxonomy" id="2490857"/>
    <lineage>
        <taxon>Bacteria</taxon>
        <taxon>Pseudomonadati</taxon>
        <taxon>Pseudomonadota</taxon>
        <taxon>Betaproteobacteria</taxon>
        <taxon>Burkholderiales</taxon>
        <taxon>Burkholderiaceae</taxon>
        <taxon>Lautropia</taxon>
    </lineage>
</organism>
<dbReference type="Gene3D" id="1.20.1300.10">
    <property type="entry name" value="Fumarate reductase/succinate dehydrogenase, transmembrane subunit"/>
    <property type="match status" value="1"/>
</dbReference>
<dbReference type="Pfam" id="PF02300">
    <property type="entry name" value="Fumarate_red_C"/>
    <property type="match status" value="1"/>
</dbReference>
<name>A0A3R8T3E4_9BURK</name>
<dbReference type="OrthoDB" id="8909678at2"/>
<dbReference type="InterPro" id="IPR003510">
    <property type="entry name" value="Fumarate_red_C"/>
</dbReference>
<accession>A0A3R8T3E4</accession>
<evidence type="ECO:0000256" key="4">
    <source>
        <dbReference type="ARBA" id="ARBA00023136"/>
    </source>
</evidence>
<evidence type="ECO:0000256" key="2">
    <source>
        <dbReference type="ARBA" id="ARBA00022692"/>
    </source>
</evidence>
<evidence type="ECO:0000256" key="3">
    <source>
        <dbReference type="ARBA" id="ARBA00022989"/>
    </source>
</evidence>
<reference evidence="6 7" key="1">
    <citation type="submission" date="2018-11" db="EMBL/GenBank/DDBJ databases">
        <title>Genome sequencing of Lautropia sp. KCOM 2505 (= ChDC F240).</title>
        <authorList>
            <person name="Kook J.-K."/>
            <person name="Park S.-N."/>
            <person name="Lim Y.K."/>
        </authorList>
    </citation>
    <scope>NUCLEOTIDE SEQUENCE [LARGE SCALE GENOMIC DNA]</scope>
    <source>
        <strain evidence="6 7">KCOM 2505</strain>
    </source>
</reference>
<evidence type="ECO:0000256" key="5">
    <source>
        <dbReference type="SAM" id="Phobius"/>
    </source>
</evidence>
<feature type="transmembrane region" description="Helical" evidence="5">
    <location>
        <begin position="35"/>
        <end position="57"/>
    </location>
</feature>
<dbReference type="GO" id="GO:0016020">
    <property type="term" value="C:membrane"/>
    <property type="evidence" value="ECO:0007669"/>
    <property type="project" value="InterPro"/>
</dbReference>
<dbReference type="RefSeq" id="WP_125094845.1">
    <property type="nucleotide sequence ID" value="NZ_RRUE01000001.1"/>
</dbReference>
<keyword evidence="3 5" id="KW-1133">Transmembrane helix</keyword>
<keyword evidence="1" id="KW-1003">Cell membrane</keyword>
<feature type="transmembrane region" description="Helical" evidence="5">
    <location>
        <begin position="77"/>
        <end position="97"/>
    </location>
</feature>
<feature type="transmembrane region" description="Helical" evidence="5">
    <location>
        <begin position="118"/>
        <end position="140"/>
    </location>
</feature>
<proteinExistence type="predicted"/>
<gene>
    <name evidence="6" type="ORF">EHV23_04225</name>
</gene>
<keyword evidence="4 5" id="KW-0472">Membrane</keyword>
<dbReference type="SUPFAM" id="SSF81343">
    <property type="entry name" value="Fumarate reductase respiratory complex transmembrane subunits"/>
    <property type="match status" value="1"/>
</dbReference>
<evidence type="ECO:0000313" key="7">
    <source>
        <dbReference type="Proteomes" id="UP000270261"/>
    </source>
</evidence>
<protein>
    <submittedName>
        <fullName evidence="6">Fumarate reductase subunit C</fullName>
    </submittedName>
</protein>
<comment type="caution">
    <text evidence="6">The sequence shown here is derived from an EMBL/GenBank/DDBJ whole genome shotgun (WGS) entry which is preliminary data.</text>
</comment>
<dbReference type="AlphaFoldDB" id="A0A3R8T3E4"/>
<dbReference type="Proteomes" id="UP000270261">
    <property type="component" value="Unassembled WGS sequence"/>
</dbReference>
<evidence type="ECO:0000313" key="6">
    <source>
        <dbReference type="EMBL" id="RRN45416.1"/>
    </source>
</evidence>
<dbReference type="InterPro" id="IPR034804">
    <property type="entry name" value="SQR/QFR_C/D"/>
</dbReference>
<keyword evidence="2 5" id="KW-0812">Transmembrane</keyword>
<sequence>MNQPTRRVPPLRQVKTYRKPMKGWFLHGRRTYLRYMVRELTSVAVAYYALLVLYGLFQLRGGPEAFNGFIAALGSPLWLLVNVVTLGLVGFHAFTWFEVMPKTMPLVFIRRRAIPDRLIVAGGLAGLAGASLALLVVFLLTAP</sequence>
<keyword evidence="7" id="KW-1185">Reference proteome</keyword>
<dbReference type="EMBL" id="RRUE01000001">
    <property type="protein sequence ID" value="RRN45416.1"/>
    <property type="molecule type" value="Genomic_DNA"/>
</dbReference>
<evidence type="ECO:0000256" key="1">
    <source>
        <dbReference type="ARBA" id="ARBA00022475"/>
    </source>
</evidence>